<feature type="coiled-coil region" evidence="1">
    <location>
        <begin position="82"/>
        <end position="109"/>
    </location>
</feature>
<evidence type="ECO:0000313" key="4">
    <source>
        <dbReference type="Proteomes" id="UP000009173"/>
    </source>
</evidence>
<accession>A0A0H3A5P7</accession>
<dbReference type="SMR" id="A0A0H3A5P7"/>
<proteinExistence type="predicted"/>
<gene>
    <name evidence="3" type="ordered locus">Dvul_0628</name>
</gene>
<dbReference type="RefSeq" id="WP_010939892.1">
    <property type="nucleotide sequence ID" value="NC_008751.1"/>
</dbReference>
<dbReference type="KEGG" id="dvl:Dvul_0628"/>
<keyword evidence="1" id="KW-0175">Coiled coil</keyword>
<dbReference type="HOGENOM" id="CLU_2105084_0_0_7"/>
<reference evidence="4" key="1">
    <citation type="journal article" date="2009" name="Environ. Microbiol.">
        <title>Contribution of mobile genetic elements to Desulfovibrio vulgaris genome plasticity.</title>
        <authorList>
            <person name="Walker C.B."/>
            <person name="Stolyar S."/>
            <person name="Chivian D."/>
            <person name="Pinel N."/>
            <person name="Gabster J.A."/>
            <person name="Dehal P.S."/>
            <person name="He Z."/>
            <person name="Yang Z.K."/>
            <person name="Yen H.C."/>
            <person name="Zhou J."/>
            <person name="Wall J.D."/>
            <person name="Hazen T.C."/>
            <person name="Arkin A.P."/>
            <person name="Stahl D.A."/>
        </authorList>
    </citation>
    <scope>NUCLEOTIDE SEQUENCE [LARGE SCALE GENOMIC DNA]</scope>
    <source>
        <strain evidence="4">DP4</strain>
    </source>
</reference>
<sequence length="115" mass="12623">MSGQRPSHLDPRTIMEALVNGANHDWRLDRSLTLPAILAIVTGIISAATLGATLKTRIETIEARTAAFDSEMRDARATSLHVARIDARLEALQETMAALRDDMRQLRKGMTGDGR</sequence>
<evidence type="ECO:0000256" key="2">
    <source>
        <dbReference type="SAM" id="Phobius"/>
    </source>
</evidence>
<evidence type="ECO:0000313" key="3">
    <source>
        <dbReference type="EMBL" id="ABM27651.1"/>
    </source>
</evidence>
<evidence type="ECO:0000256" key="1">
    <source>
        <dbReference type="SAM" id="Coils"/>
    </source>
</evidence>
<name>A0A0H3A5P7_NITV4</name>
<keyword evidence="2" id="KW-1133">Transmembrane helix</keyword>
<dbReference type="Proteomes" id="UP000009173">
    <property type="component" value="Chromosome"/>
</dbReference>
<feature type="transmembrane region" description="Helical" evidence="2">
    <location>
        <begin position="32"/>
        <end position="54"/>
    </location>
</feature>
<keyword evidence="2" id="KW-0812">Transmembrane</keyword>
<dbReference type="AlphaFoldDB" id="A0A0H3A5P7"/>
<protein>
    <submittedName>
        <fullName evidence="3">Uncharacterized protein</fullName>
    </submittedName>
</protein>
<keyword evidence="2" id="KW-0472">Membrane</keyword>
<dbReference type="EMBL" id="CP000527">
    <property type="protein sequence ID" value="ABM27651.1"/>
    <property type="molecule type" value="Genomic_DNA"/>
</dbReference>
<organism evidence="3 4">
    <name type="scientific">Nitratidesulfovibrio vulgaris (strain DP4)</name>
    <name type="common">Desulfovibrio vulgaris</name>
    <dbReference type="NCBI Taxonomy" id="391774"/>
    <lineage>
        <taxon>Bacteria</taxon>
        <taxon>Pseudomonadati</taxon>
        <taxon>Thermodesulfobacteriota</taxon>
        <taxon>Desulfovibrionia</taxon>
        <taxon>Desulfovibrionales</taxon>
        <taxon>Desulfovibrionaceae</taxon>
        <taxon>Nitratidesulfovibrio</taxon>
    </lineage>
</organism>